<accession>A0ABW3D3B6</accession>
<reference evidence="4" key="1">
    <citation type="journal article" date="2019" name="Int. J. Syst. Evol. Microbiol.">
        <title>The Global Catalogue of Microorganisms (GCM) 10K type strain sequencing project: providing services to taxonomists for standard genome sequencing and annotation.</title>
        <authorList>
            <consortium name="The Broad Institute Genomics Platform"/>
            <consortium name="The Broad Institute Genome Sequencing Center for Infectious Disease"/>
            <person name="Wu L."/>
            <person name="Ma J."/>
        </authorList>
    </citation>
    <scope>NUCLEOTIDE SEQUENCE [LARGE SCALE GENOMIC DNA]</scope>
    <source>
        <strain evidence="4">CCUG 62952</strain>
    </source>
</reference>
<proteinExistence type="predicted"/>
<name>A0ABW3D3B6_9FLAO</name>
<protein>
    <submittedName>
        <fullName evidence="3">Uncharacterized protein</fullName>
    </submittedName>
</protein>
<evidence type="ECO:0000256" key="1">
    <source>
        <dbReference type="SAM" id="MobiDB-lite"/>
    </source>
</evidence>
<gene>
    <name evidence="3" type="ORF">ACFQ1M_17255</name>
</gene>
<evidence type="ECO:0000256" key="2">
    <source>
        <dbReference type="SAM" id="Phobius"/>
    </source>
</evidence>
<comment type="caution">
    <text evidence="3">The sequence shown here is derived from an EMBL/GenBank/DDBJ whole genome shotgun (WGS) entry which is preliminary data.</text>
</comment>
<keyword evidence="2" id="KW-0812">Transmembrane</keyword>
<dbReference type="EMBL" id="JBHTJH010000017">
    <property type="protein sequence ID" value="MFD0863967.1"/>
    <property type="molecule type" value="Genomic_DNA"/>
</dbReference>
<dbReference type="Proteomes" id="UP001596978">
    <property type="component" value="Unassembled WGS sequence"/>
</dbReference>
<dbReference type="RefSeq" id="WP_299217599.1">
    <property type="nucleotide sequence ID" value="NZ_JBHTJH010000017.1"/>
</dbReference>
<evidence type="ECO:0000313" key="4">
    <source>
        <dbReference type="Proteomes" id="UP001596978"/>
    </source>
</evidence>
<keyword evidence="2" id="KW-1133">Transmembrane helix</keyword>
<keyword evidence="4" id="KW-1185">Reference proteome</keyword>
<feature type="compositionally biased region" description="Basic residues" evidence="1">
    <location>
        <begin position="12"/>
        <end position="22"/>
    </location>
</feature>
<sequence>MARITMMSESRRNRRKAARNKHQYKNNISRKDKIIGVLAIIVIFIIAVIAAYYYSLSKAGLKLF</sequence>
<feature type="transmembrane region" description="Helical" evidence="2">
    <location>
        <begin position="34"/>
        <end position="54"/>
    </location>
</feature>
<keyword evidence="2" id="KW-0472">Membrane</keyword>
<feature type="region of interest" description="Disordered" evidence="1">
    <location>
        <begin position="1"/>
        <end position="22"/>
    </location>
</feature>
<evidence type="ECO:0000313" key="3">
    <source>
        <dbReference type="EMBL" id="MFD0863967.1"/>
    </source>
</evidence>
<organism evidence="3 4">
    <name type="scientific">Sungkyunkwania multivorans</name>
    <dbReference type="NCBI Taxonomy" id="1173618"/>
    <lineage>
        <taxon>Bacteria</taxon>
        <taxon>Pseudomonadati</taxon>
        <taxon>Bacteroidota</taxon>
        <taxon>Flavobacteriia</taxon>
        <taxon>Flavobacteriales</taxon>
        <taxon>Flavobacteriaceae</taxon>
        <taxon>Sungkyunkwania</taxon>
    </lineage>
</organism>